<reference evidence="2 3" key="1">
    <citation type="submission" date="2010-12" db="EMBL/GenBank/DDBJ databases">
        <authorList>
            <person name="Muzny D."/>
            <person name="Qin X."/>
            <person name="Deng J."/>
            <person name="Jiang H."/>
            <person name="Liu Y."/>
            <person name="Qu J."/>
            <person name="Song X.-Z."/>
            <person name="Zhang L."/>
            <person name="Thornton R."/>
            <person name="Coyle M."/>
            <person name="Francisco L."/>
            <person name="Jackson L."/>
            <person name="Javaid M."/>
            <person name="Korchina V."/>
            <person name="Kovar C."/>
            <person name="Mata R."/>
            <person name="Mathew T."/>
            <person name="Ngo R."/>
            <person name="Nguyen L."/>
            <person name="Nguyen N."/>
            <person name="Okwuonu G."/>
            <person name="Ongeri F."/>
            <person name="Pham C."/>
            <person name="Simmons D."/>
            <person name="Wilczek-Boney K."/>
            <person name="Hale W."/>
            <person name="Jakkamsetti A."/>
            <person name="Pham P."/>
            <person name="Ruth R."/>
            <person name="San Lucas F."/>
            <person name="Warren J."/>
            <person name="Zhang J."/>
            <person name="Zhao Z."/>
            <person name="Zhou C."/>
            <person name="Zhu D."/>
            <person name="Lee S."/>
            <person name="Bess C."/>
            <person name="Blankenburg K."/>
            <person name="Forbes L."/>
            <person name="Fu Q."/>
            <person name="Gubbala S."/>
            <person name="Hirani K."/>
            <person name="Jayaseelan J.C."/>
            <person name="Lara F."/>
            <person name="Munidasa M."/>
            <person name="Palculict T."/>
            <person name="Patil S."/>
            <person name="Pu L.-L."/>
            <person name="Saada N."/>
            <person name="Tang L."/>
            <person name="Weissenberger G."/>
            <person name="Zhu Y."/>
            <person name="Hemphill L."/>
            <person name="Shang Y."/>
            <person name="Youmans B."/>
            <person name="Ayvaz T."/>
            <person name="Ross M."/>
            <person name="Santibanez J."/>
            <person name="Aqrawi P."/>
            <person name="Gross S."/>
            <person name="Joshi V."/>
            <person name="Fowler G."/>
            <person name="Nazareth L."/>
            <person name="Reid J."/>
            <person name="Worley K."/>
            <person name="Petrosino J."/>
            <person name="Highlander S."/>
            <person name="Gibbs R."/>
        </authorList>
    </citation>
    <scope>NUCLEOTIDE SEQUENCE [LARGE SCALE GENOMIC DNA]</scope>
    <source>
        <strain evidence="2 3">ATCC 23263</strain>
    </source>
</reference>
<dbReference type="EMBL" id="AEQN01000016">
    <property type="protein sequence ID" value="EFV01908.1"/>
    <property type="molecule type" value="Genomic_DNA"/>
</dbReference>
<dbReference type="AlphaFoldDB" id="E6MH18"/>
<feature type="transmembrane region" description="Helical" evidence="1">
    <location>
        <begin position="12"/>
        <end position="39"/>
    </location>
</feature>
<comment type="caution">
    <text evidence="2">The sequence shown here is derived from an EMBL/GenBank/DDBJ whole genome shotgun (WGS) entry which is preliminary data.</text>
</comment>
<dbReference type="HOGENOM" id="CLU_2919182_0_0_9"/>
<sequence>MNHISISHIQKIIYYYMASIFNYLWHANVADFLIIRAVYLTPIPFAKPPSGSPSGFFIAAV</sequence>
<keyword evidence="3" id="KW-1185">Reference proteome</keyword>
<evidence type="ECO:0000313" key="3">
    <source>
        <dbReference type="Proteomes" id="UP000004754"/>
    </source>
</evidence>
<keyword evidence="1" id="KW-0472">Membrane</keyword>
<gene>
    <name evidence="2" type="ORF">HMP0721_1302</name>
</gene>
<evidence type="ECO:0000256" key="1">
    <source>
        <dbReference type="SAM" id="Phobius"/>
    </source>
</evidence>
<evidence type="ECO:0000313" key="2">
    <source>
        <dbReference type="EMBL" id="EFV01908.1"/>
    </source>
</evidence>
<proteinExistence type="predicted"/>
<organism evidence="2 3">
    <name type="scientific">Pseudoramibacter alactolyticus ATCC 23263</name>
    <dbReference type="NCBI Taxonomy" id="887929"/>
    <lineage>
        <taxon>Bacteria</taxon>
        <taxon>Bacillati</taxon>
        <taxon>Bacillota</taxon>
        <taxon>Clostridia</taxon>
        <taxon>Eubacteriales</taxon>
        <taxon>Eubacteriaceae</taxon>
        <taxon>Pseudoramibacter</taxon>
    </lineage>
</organism>
<keyword evidence="1" id="KW-0812">Transmembrane</keyword>
<protein>
    <submittedName>
        <fullName evidence="2">Uncharacterized protein</fullName>
    </submittedName>
</protein>
<keyword evidence="1" id="KW-1133">Transmembrane helix</keyword>
<name>E6MH18_9FIRM</name>
<dbReference type="Proteomes" id="UP000004754">
    <property type="component" value="Unassembled WGS sequence"/>
</dbReference>
<accession>E6MH18</accession>